<dbReference type="InterPro" id="IPR023410">
    <property type="entry name" value="14-3-3_domain"/>
</dbReference>
<evidence type="ECO:0000256" key="1">
    <source>
        <dbReference type="ARBA" id="ARBA00006141"/>
    </source>
</evidence>
<dbReference type="Gramene" id="ERM95336">
    <property type="protein sequence ID" value="ERM95336"/>
    <property type="gene ID" value="AMTR_s00008p00165280"/>
</dbReference>
<dbReference type="HOGENOM" id="CLU_2349514_0_0_1"/>
<protein>
    <recommendedName>
        <fullName evidence="2">14-3-3 domain-containing protein</fullName>
    </recommendedName>
</protein>
<reference evidence="4" key="1">
    <citation type="journal article" date="2013" name="Science">
        <title>The Amborella genome and the evolution of flowering plants.</title>
        <authorList>
            <consortium name="Amborella Genome Project"/>
        </authorList>
    </citation>
    <scope>NUCLEOTIDE SEQUENCE [LARGE SCALE GENOMIC DNA]</scope>
</reference>
<sequence>MDASEERGWLFRWVKSVQEAKQYEEMVRHMTEIAHTALDYPLNSQERTMLYSAFQYLIEAPRRSWRYFSNKKEDDEIQPGALACIKQGSCSSSLRSL</sequence>
<dbReference type="Gene3D" id="1.20.190.20">
    <property type="entry name" value="14-3-3 domain"/>
    <property type="match status" value="1"/>
</dbReference>
<gene>
    <name evidence="3" type="ORF">AMTR_s00008p00165280</name>
</gene>
<organism evidence="3 4">
    <name type="scientific">Amborella trichopoda</name>
    <dbReference type="NCBI Taxonomy" id="13333"/>
    <lineage>
        <taxon>Eukaryota</taxon>
        <taxon>Viridiplantae</taxon>
        <taxon>Streptophyta</taxon>
        <taxon>Embryophyta</taxon>
        <taxon>Tracheophyta</taxon>
        <taxon>Spermatophyta</taxon>
        <taxon>Magnoliopsida</taxon>
        <taxon>Amborellales</taxon>
        <taxon>Amborellaceae</taxon>
        <taxon>Amborella</taxon>
    </lineage>
</organism>
<dbReference type="InterPro" id="IPR036815">
    <property type="entry name" value="14-3-3_dom_sf"/>
</dbReference>
<proteinExistence type="inferred from homology"/>
<evidence type="ECO:0000313" key="3">
    <source>
        <dbReference type="EMBL" id="ERM95336.1"/>
    </source>
</evidence>
<name>W1NIQ5_AMBTC</name>
<dbReference type="EMBL" id="KI397486">
    <property type="protein sequence ID" value="ERM95336.1"/>
    <property type="molecule type" value="Genomic_DNA"/>
</dbReference>
<evidence type="ECO:0000259" key="2">
    <source>
        <dbReference type="Pfam" id="PF00244"/>
    </source>
</evidence>
<evidence type="ECO:0000313" key="4">
    <source>
        <dbReference type="Proteomes" id="UP000017836"/>
    </source>
</evidence>
<keyword evidence="4" id="KW-1185">Reference proteome</keyword>
<dbReference type="SUPFAM" id="SSF48445">
    <property type="entry name" value="14-3-3 protein"/>
    <property type="match status" value="1"/>
</dbReference>
<comment type="similarity">
    <text evidence="1">Belongs to the 14-3-3 family.</text>
</comment>
<feature type="domain" description="14-3-3" evidence="2">
    <location>
        <begin position="14"/>
        <end position="76"/>
    </location>
</feature>
<dbReference type="AlphaFoldDB" id="W1NIQ5"/>
<dbReference type="Proteomes" id="UP000017836">
    <property type="component" value="Unassembled WGS sequence"/>
</dbReference>
<dbReference type="Pfam" id="PF00244">
    <property type="entry name" value="14-3-3"/>
    <property type="match status" value="1"/>
</dbReference>
<accession>W1NIQ5</accession>